<dbReference type="OrthoDB" id="5522755at2"/>
<dbReference type="PANTHER" id="PTHR33164">
    <property type="entry name" value="TRANSCRIPTIONAL REGULATOR, MARR FAMILY"/>
    <property type="match status" value="1"/>
</dbReference>
<comment type="subcellular location">
    <subcellularLocation>
        <location evidence="1">Cytoplasm</location>
    </subcellularLocation>
</comment>
<keyword evidence="4" id="KW-1185">Reference proteome</keyword>
<dbReference type="PANTHER" id="PTHR33164:SF5">
    <property type="entry name" value="ORGANIC HYDROPEROXIDE RESISTANCE TRANSCRIPTIONAL REGULATOR"/>
    <property type="match status" value="1"/>
</dbReference>
<evidence type="ECO:0000256" key="1">
    <source>
        <dbReference type="ARBA" id="ARBA00004496"/>
    </source>
</evidence>
<evidence type="ECO:0000313" key="4">
    <source>
        <dbReference type="Proteomes" id="UP000077628"/>
    </source>
</evidence>
<name>A0A177N8M4_9GAMM</name>
<organism evidence="3 4">
    <name type="scientific">Methylomonas koyamae</name>
    <dbReference type="NCBI Taxonomy" id="702114"/>
    <lineage>
        <taxon>Bacteria</taxon>
        <taxon>Pseudomonadati</taxon>
        <taxon>Pseudomonadota</taxon>
        <taxon>Gammaproteobacteria</taxon>
        <taxon>Methylococcales</taxon>
        <taxon>Methylococcaceae</taxon>
        <taxon>Methylomonas</taxon>
    </lineage>
</organism>
<evidence type="ECO:0000313" key="3">
    <source>
        <dbReference type="EMBL" id="OAI13944.1"/>
    </source>
</evidence>
<gene>
    <name evidence="3" type="ORF">A1355_12970</name>
</gene>
<dbReference type="STRING" id="702114.A1355_12970"/>
<proteinExistence type="predicted"/>
<dbReference type="GO" id="GO:0003700">
    <property type="term" value="F:DNA-binding transcription factor activity"/>
    <property type="evidence" value="ECO:0007669"/>
    <property type="project" value="InterPro"/>
</dbReference>
<dbReference type="EMBL" id="LUUK01000205">
    <property type="protein sequence ID" value="OAI13944.1"/>
    <property type="molecule type" value="Genomic_DNA"/>
</dbReference>
<dbReference type="Pfam" id="PF12802">
    <property type="entry name" value="MarR_2"/>
    <property type="match status" value="1"/>
</dbReference>
<dbReference type="RefSeq" id="WP_064031135.1">
    <property type="nucleotide sequence ID" value="NZ_LUUK01000205.1"/>
</dbReference>
<protein>
    <submittedName>
        <fullName evidence="3">MarR family transcriptional regulator</fullName>
    </submittedName>
</protein>
<dbReference type="InterPro" id="IPR039422">
    <property type="entry name" value="MarR/SlyA-like"/>
</dbReference>
<dbReference type="InterPro" id="IPR000835">
    <property type="entry name" value="HTH_MarR-typ"/>
</dbReference>
<dbReference type="GO" id="GO:0006950">
    <property type="term" value="P:response to stress"/>
    <property type="evidence" value="ECO:0007669"/>
    <property type="project" value="TreeGrafter"/>
</dbReference>
<accession>A0A177N8M4</accession>
<dbReference type="SUPFAM" id="SSF46785">
    <property type="entry name" value="Winged helix' DNA-binding domain"/>
    <property type="match status" value="1"/>
</dbReference>
<dbReference type="InterPro" id="IPR036388">
    <property type="entry name" value="WH-like_DNA-bd_sf"/>
</dbReference>
<dbReference type="AlphaFoldDB" id="A0A177N8M4"/>
<feature type="domain" description="HTH marR-type" evidence="2">
    <location>
        <begin position="3"/>
        <end position="140"/>
    </location>
</feature>
<dbReference type="Gene3D" id="1.10.10.10">
    <property type="entry name" value="Winged helix-like DNA-binding domain superfamily/Winged helix DNA-binding domain"/>
    <property type="match status" value="1"/>
</dbReference>
<reference evidence="4" key="1">
    <citation type="submission" date="2016-03" db="EMBL/GenBank/DDBJ databases">
        <authorList>
            <person name="Heylen K."/>
            <person name="De Vos P."/>
            <person name="Vekeman B."/>
        </authorList>
    </citation>
    <scope>NUCLEOTIDE SEQUENCE [LARGE SCALE GENOMIC DNA]</scope>
    <source>
        <strain evidence="4">R-45383</strain>
    </source>
</reference>
<comment type="caution">
    <text evidence="3">The sequence shown here is derived from an EMBL/GenBank/DDBJ whole genome shotgun (WGS) entry which is preliminary data.</text>
</comment>
<dbReference type="PROSITE" id="PS50995">
    <property type="entry name" value="HTH_MARR_2"/>
    <property type="match status" value="1"/>
</dbReference>
<dbReference type="InterPro" id="IPR036390">
    <property type="entry name" value="WH_DNA-bd_sf"/>
</dbReference>
<evidence type="ECO:0000259" key="2">
    <source>
        <dbReference type="PROSITE" id="PS50995"/>
    </source>
</evidence>
<dbReference type="SMART" id="SM00347">
    <property type="entry name" value="HTH_MARR"/>
    <property type="match status" value="1"/>
</dbReference>
<dbReference type="GO" id="GO:0005737">
    <property type="term" value="C:cytoplasm"/>
    <property type="evidence" value="ECO:0007669"/>
    <property type="project" value="UniProtKB-SubCell"/>
</dbReference>
<dbReference type="Proteomes" id="UP000077628">
    <property type="component" value="Unassembled WGS sequence"/>
</dbReference>
<sequence>MQQTDIYELIECMTTLIRSEERKKCTELGLQPVHFQVLNYLSRCNKYSDTPAAVANYLGMTRGTVSQSLIILEKKGYIGKTQDTRDKRVVHLQLLADGADVLKQARPSDLFQSATQILIASDAPPSDANVFQQALTALQKANQSQSFGVCKTCRNFSEKDGDYFCLLTQEKLSSADSEQICQEHAPR</sequence>